<evidence type="ECO:0000313" key="3">
    <source>
        <dbReference type="Proteomes" id="UP000001307"/>
    </source>
</evidence>
<organism evidence="1">
    <name type="scientific">Oikopleura dioica</name>
    <name type="common">Tunicate</name>
    <dbReference type="NCBI Taxonomy" id="34765"/>
    <lineage>
        <taxon>Eukaryota</taxon>
        <taxon>Metazoa</taxon>
        <taxon>Chordata</taxon>
        <taxon>Tunicata</taxon>
        <taxon>Appendicularia</taxon>
        <taxon>Copelata</taxon>
        <taxon>Oikopleuridae</taxon>
        <taxon>Oikopleura</taxon>
    </lineage>
</organism>
<dbReference type="AlphaFoldDB" id="E4XI30"/>
<dbReference type="EMBL" id="FN653053">
    <property type="protein sequence ID" value="CBY10246.1"/>
    <property type="molecule type" value="Genomic_DNA"/>
</dbReference>
<dbReference type="EMBL" id="FN654753">
    <property type="protein sequence ID" value="CBY36297.1"/>
    <property type="molecule type" value="Genomic_DNA"/>
</dbReference>
<dbReference type="Proteomes" id="UP000001307">
    <property type="component" value="Unassembled WGS sequence"/>
</dbReference>
<protein>
    <submittedName>
        <fullName evidence="1">Uncharacterized protein</fullName>
    </submittedName>
</protein>
<keyword evidence="3" id="KW-1185">Reference proteome</keyword>
<sequence length="35" mass="3809">MLRTPTGRVATISDIPSLQNINHVGSPNQQSQFNS</sequence>
<dbReference type="Proteomes" id="UP000011014">
    <property type="component" value="Unassembled WGS sequence"/>
</dbReference>
<accession>E4XI30</accession>
<reference evidence="1" key="1">
    <citation type="journal article" date="2010" name="Science">
        <title>Plasticity of animal genome architecture unmasked by rapid evolution of a pelagic tunicate.</title>
        <authorList>
            <person name="Denoeud F."/>
            <person name="Henriet S."/>
            <person name="Mungpakdee S."/>
            <person name="Aury J.M."/>
            <person name="Da Silva C."/>
            <person name="Brinkmann H."/>
            <person name="Mikhaleva J."/>
            <person name="Olsen L.C."/>
            <person name="Jubin C."/>
            <person name="Canestro C."/>
            <person name="Bouquet J.M."/>
            <person name="Danks G."/>
            <person name="Poulain J."/>
            <person name="Campsteijn C."/>
            <person name="Adamski M."/>
            <person name="Cross I."/>
            <person name="Yadetie F."/>
            <person name="Muffato M."/>
            <person name="Louis A."/>
            <person name="Butcher S."/>
            <person name="Tsagkogeorga G."/>
            <person name="Konrad A."/>
            <person name="Singh S."/>
            <person name="Jensen M.F."/>
            <person name="Cong E.H."/>
            <person name="Eikeseth-Otteraa H."/>
            <person name="Noel B."/>
            <person name="Anthouard V."/>
            <person name="Porcel B.M."/>
            <person name="Kachouri-Lafond R."/>
            <person name="Nishino A."/>
            <person name="Ugolini M."/>
            <person name="Chourrout P."/>
            <person name="Nishida H."/>
            <person name="Aasland R."/>
            <person name="Huzurbazar S."/>
            <person name="Westhof E."/>
            <person name="Delsuc F."/>
            <person name="Lehrach H."/>
            <person name="Reinhardt R."/>
            <person name="Weissenbach J."/>
            <person name="Roy S.W."/>
            <person name="Artiguenave F."/>
            <person name="Postlethwait J.H."/>
            <person name="Manak J.R."/>
            <person name="Thompson E.M."/>
            <person name="Jaillon O."/>
            <person name="Du Pasquier L."/>
            <person name="Boudinot P."/>
            <person name="Liberles D.A."/>
            <person name="Volff J.N."/>
            <person name="Philippe H."/>
            <person name="Lenhard B."/>
            <person name="Roest Crollius H."/>
            <person name="Wincker P."/>
            <person name="Chourrout D."/>
        </authorList>
    </citation>
    <scope>NUCLEOTIDE SEQUENCE [LARGE SCALE GENOMIC DNA]</scope>
</reference>
<evidence type="ECO:0000313" key="1">
    <source>
        <dbReference type="EMBL" id="CBY10246.1"/>
    </source>
</evidence>
<name>E4XI30_OIKDI</name>
<gene>
    <name evidence="1" type="ORF">GSOID_T00011181001</name>
    <name evidence="2" type="ORF">GSOID_T00028788001</name>
</gene>
<evidence type="ECO:0000313" key="2">
    <source>
        <dbReference type="EMBL" id="CBY36297.1"/>
    </source>
</evidence>
<dbReference type="InParanoid" id="E4XI30"/>
<proteinExistence type="predicted"/>